<dbReference type="FunFam" id="2.60.120.1040:FF:000003">
    <property type="entry name" value="Zinc finger protein zpr1"/>
    <property type="match status" value="1"/>
</dbReference>
<feature type="compositionally biased region" description="Basic and acidic residues" evidence="9">
    <location>
        <begin position="498"/>
        <end position="512"/>
    </location>
</feature>
<organism evidence="11 12">
    <name type="scientific">Zalerion maritima</name>
    <dbReference type="NCBI Taxonomy" id="339359"/>
    <lineage>
        <taxon>Eukaryota</taxon>
        <taxon>Fungi</taxon>
        <taxon>Dikarya</taxon>
        <taxon>Ascomycota</taxon>
        <taxon>Pezizomycotina</taxon>
        <taxon>Sordariomycetes</taxon>
        <taxon>Lulworthiomycetidae</taxon>
        <taxon>Lulworthiales</taxon>
        <taxon>Lulworthiaceae</taxon>
        <taxon>Zalerion</taxon>
    </lineage>
</organism>
<dbReference type="PANTHER" id="PTHR10876">
    <property type="entry name" value="ZINC FINGER PROTEIN ZPR1"/>
    <property type="match status" value="1"/>
</dbReference>
<evidence type="ECO:0000256" key="1">
    <source>
        <dbReference type="ARBA" id="ARBA00004123"/>
    </source>
</evidence>
<dbReference type="GO" id="GO:0005506">
    <property type="term" value="F:iron ion binding"/>
    <property type="evidence" value="ECO:0007669"/>
    <property type="project" value="InterPro"/>
</dbReference>
<evidence type="ECO:0000256" key="5">
    <source>
        <dbReference type="ARBA" id="ARBA00022771"/>
    </source>
</evidence>
<dbReference type="GO" id="GO:0008270">
    <property type="term" value="F:zinc ion binding"/>
    <property type="evidence" value="ECO:0007669"/>
    <property type="project" value="UniProtKB-KW"/>
</dbReference>
<keyword evidence="4" id="KW-0677">Repeat</keyword>
<evidence type="ECO:0000259" key="10">
    <source>
        <dbReference type="SMART" id="SM00709"/>
    </source>
</evidence>
<keyword evidence="6" id="KW-0862">Zinc</keyword>
<evidence type="ECO:0000313" key="11">
    <source>
        <dbReference type="EMBL" id="KAJ2902139.1"/>
    </source>
</evidence>
<feature type="domain" description="Zinc finger ZPR1-type" evidence="10">
    <location>
        <begin position="296"/>
        <end position="458"/>
    </location>
</feature>
<dbReference type="NCBIfam" id="TIGR00310">
    <property type="entry name" value="ZPR1_znf"/>
    <property type="match status" value="2"/>
</dbReference>
<evidence type="ECO:0000256" key="3">
    <source>
        <dbReference type="ARBA" id="ARBA00022723"/>
    </source>
</evidence>
<dbReference type="PANTHER" id="PTHR10876:SF0">
    <property type="entry name" value="ZINC FINGER PROTEIN ZPR1"/>
    <property type="match status" value="1"/>
</dbReference>
<keyword evidence="5" id="KW-0863">Zinc-finger</keyword>
<evidence type="ECO:0000256" key="2">
    <source>
        <dbReference type="ARBA" id="ARBA00008354"/>
    </source>
</evidence>
<gene>
    <name evidence="11" type="ORF">MKZ38_000992</name>
</gene>
<feature type="region of interest" description="Disordered" evidence="9">
    <location>
        <begin position="463"/>
        <end position="512"/>
    </location>
</feature>
<evidence type="ECO:0000313" key="12">
    <source>
        <dbReference type="Proteomes" id="UP001201980"/>
    </source>
</evidence>
<dbReference type="Pfam" id="PF22794">
    <property type="entry name" value="jr-ZPR1"/>
    <property type="match status" value="2"/>
</dbReference>
<feature type="domain" description="Zinc finger ZPR1-type" evidence="10">
    <location>
        <begin position="56"/>
        <end position="219"/>
    </location>
</feature>
<dbReference type="GO" id="GO:0009055">
    <property type="term" value="F:electron transfer activity"/>
    <property type="evidence" value="ECO:0007669"/>
    <property type="project" value="InterPro"/>
</dbReference>
<evidence type="ECO:0000256" key="8">
    <source>
        <dbReference type="ARBA" id="ARBA00054139"/>
    </source>
</evidence>
<evidence type="ECO:0000256" key="6">
    <source>
        <dbReference type="ARBA" id="ARBA00022833"/>
    </source>
</evidence>
<dbReference type="Gene3D" id="2.60.120.1040">
    <property type="entry name" value="ZPR1, A/B domain"/>
    <property type="match status" value="2"/>
</dbReference>
<keyword evidence="3" id="KW-0479">Metal-binding</keyword>
<dbReference type="InterPro" id="IPR042451">
    <property type="entry name" value="ZPR1_A/B_dom"/>
</dbReference>
<dbReference type="PROSITE" id="PS51009">
    <property type="entry name" value="CYTCII"/>
    <property type="match status" value="1"/>
</dbReference>
<keyword evidence="12" id="KW-1185">Reference proteome</keyword>
<evidence type="ECO:0000256" key="9">
    <source>
        <dbReference type="SAM" id="MobiDB-lite"/>
    </source>
</evidence>
<dbReference type="Proteomes" id="UP001201980">
    <property type="component" value="Unassembled WGS sequence"/>
</dbReference>
<comment type="function">
    <text evidence="8">Acts as a protein folding chaperone for elongation factor 1-alpha.</text>
</comment>
<keyword evidence="7" id="KW-0539">Nucleus</keyword>
<dbReference type="GO" id="GO:0020037">
    <property type="term" value="F:heme binding"/>
    <property type="evidence" value="ECO:0007669"/>
    <property type="project" value="InterPro"/>
</dbReference>
<feature type="region of interest" description="Disordered" evidence="9">
    <location>
        <begin position="234"/>
        <end position="256"/>
    </location>
</feature>
<dbReference type="FunFam" id="2.20.25.420:FF:000002">
    <property type="entry name" value="Zinc finger protein ZPR1"/>
    <property type="match status" value="1"/>
</dbReference>
<comment type="subcellular location">
    <subcellularLocation>
        <location evidence="1">Nucleus</location>
    </subcellularLocation>
</comment>
<comment type="caution">
    <text evidence="11">The sequence shown here is derived from an EMBL/GenBank/DDBJ whole genome shotgun (WGS) entry which is preliminary data.</text>
</comment>
<evidence type="ECO:0000256" key="7">
    <source>
        <dbReference type="ARBA" id="ARBA00023242"/>
    </source>
</evidence>
<dbReference type="InterPro" id="IPR004457">
    <property type="entry name" value="Znf_ZPR1"/>
</dbReference>
<name>A0AAD5RS91_9PEZI</name>
<proteinExistence type="inferred from homology"/>
<dbReference type="EMBL" id="JAKWBI020000123">
    <property type="protein sequence ID" value="KAJ2902139.1"/>
    <property type="molecule type" value="Genomic_DNA"/>
</dbReference>
<evidence type="ECO:0000256" key="4">
    <source>
        <dbReference type="ARBA" id="ARBA00022737"/>
    </source>
</evidence>
<protein>
    <submittedName>
        <fullName evidence="11">Zinc finger protein zpr1 protein</fullName>
    </submittedName>
</protein>
<dbReference type="FunFam" id="2.60.120.1040:FF:000001">
    <property type="entry name" value="Zinc finger protein ZPR1"/>
    <property type="match status" value="1"/>
</dbReference>
<dbReference type="SMART" id="SM00709">
    <property type="entry name" value="Zpr1"/>
    <property type="match status" value="2"/>
</dbReference>
<dbReference type="Gene3D" id="2.20.25.420">
    <property type="entry name" value="ZPR1, zinc finger domain"/>
    <property type="match status" value="2"/>
</dbReference>
<comment type="similarity">
    <text evidence="2">Belongs to the ZPR1 family.</text>
</comment>
<dbReference type="InterPro" id="IPR042452">
    <property type="entry name" value="ZPR1_Znf1/2"/>
</dbReference>
<sequence length="512" mass="56003">MDSSQLSKPAPTGSVVSPNEFFESIGKKADDVAPAATAEDGEDGEDGRKVVEEIESLCMNCHENFRSQTQGTTRLLLTEIPYFREIILSSFSCPHCSFKNSEVSPAGSIQPLGCRYELRLTTPADFQRQVIKSDTANINFIELDVEIPAGRGQLTNVEGLLRGVLEDLEVGQPARKTLQPKVHSKIEEVLEKGGKMLKGEGFPFRVVVDDVAGNSWISPDMRDGVGKWEKREYPRTPEQNESLGLAPTDANSTTTVQPSLAEAATASLPATASQVGRGNSLGGEDIVPNEVYSFPASCPGCSHSCVTHMKMVEIPHFKQVVLMSTVCDACGYRSNDIKTGGEIPDKGKRTYLRAEGARDLRRDILKSESCHLKCPELQLEVNPGTLGGRFTTVEGLLTQVRNDLHGQIFETGQGGDGMVPEEKQRWDGFFDTLDIAIAGEMAFDIILEDPLAGSYVQKLGEDGVTDRQVTEEEYERTEEEEEELGLRDMKVQGYEEGAEGKRDDGEAKETAS</sequence>
<dbReference type="FunFam" id="2.20.25.420:FF:000001">
    <property type="entry name" value="Zinc finger protein ZPR1"/>
    <property type="match status" value="1"/>
</dbReference>
<feature type="compositionally biased region" description="Acidic residues" evidence="9">
    <location>
        <begin position="471"/>
        <end position="483"/>
    </location>
</feature>
<dbReference type="InterPro" id="IPR040141">
    <property type="entry name" value="ZPR1"/>
</dbReference>
<accession>A0AAD5RS91</accession>
<dbReference type="Pfam" id="PF03367">
    <property type="entry name" value="Zn_ribbon_ZPR1"/>
    <property type="match status" value="2"/>
</dbReference>
<reference evidence="11" key="1">
    <citation type="submission" date="2022-07" db="EMBL/GenBank/DDBJ databases">
        <title>Draft genome sequence of Zalerion maritima ATCC 34329, a (micro)plastics degrading marine fungus.</title>
        <authorList>
            <person name="Paco A."/>
            <person name="Goncalves M.F.M."/>
            <person name="Rocha-Santos T.A.P."/>
            <person name="Alves A."/>
        </authorList>
    </citation>
    <scope>NUCLEOTIDE SEQUENCE</scope>
    <source>
        <strain evidence="11">ATCC 34329</strain>
    </source>
</reference>
<dbReference type="InterPro" id="IPR056180">
    <property type="entry name" value="ZPR1_jr_dom"/>
</dbReference>
<dbReference type="InterPro" id="IPR002321">
    <property type="entry name" value="Cyt_c_II"/>
</dbReference>
<dbReference type="GO" id="GO:0005634">
    <property type="term" value="C:nucleus"/>
    <property type="evidence" value="ECO:0007669"/>
    <property type="project" value="UniProtKB-SubCell"/>
</dbReference>
<dbReference type="AlphaFoldDB" id="A0AAD5RS91"/>